<dbReference type="EMBL" id="CM002926">
    <property type="protein sequence ID" value="KGN52148.1"/>
    <property type="molecule type" value="Genomic_DNA"/>
</dbReference>
<dbReference type="Gramene" id="KGN52148">
    <property type="protein sequence ID" value="KGN52148"/>
    <property type="gene ID" value="Csa_5G612280"/>
</dbReference>
<dbReference type="PANTHER" id="PTHR47926:SF491">
    <property type="entry name" value="(WILD MALAYSIAN BANANA) HYPOTHETICAL PROTEIN"/>
    <property type="match status" value="1"/>
</dbReference>
<evidence type="ECO:0000313" key="5">
    <source>
        <dbReference type="Proteomes" id="UP000029981"/>
    </source>
</evidence>
<dbReference type="eggNOG" id="KOG4197">
    <property type="taxonomic scope" value="Eukaryota"/>
</dbReference>
<reference evidence="4 5" key="3">
    <citation type="journal article" date="2010" name="BMC Genomics">
        <title>Transcriptome sequencing and comparative analysis of cucumber flowers with different sex types.</title>
        <authorList>
            <person name="Guo S."/>
            <person name="Zheng Y."/>
            <person name="Joung J.G."/>
            <person name="Liu S."/>
            <person name="Zhang Z."/>
            <person name="Crasta O.R."/>
            <person name="Sobral B.W."/>
            <person name="Xu Y."/>
            <person name="Huang S."/>
            <person name="Fei Z."/>
        </authorList>
    </citation>
    <scope>NUCLEOTIDE SEQUENCE [LARGE SCALE GENOMIC DNA]</scope>
    <source>
        <strain evidence="5">cv. 9930</strain>
    </source>
</reference>
<keyword evidence="5" id="KW-1185">Reference proteome</keyword>
<gene>
    <name evidence="4" type="ORF">Csa_5G612280</name>
</gene>
<dbReference type="Proteomes" id="UP000029981">
    <property type="component" value="Chromosome 5"/>
</dbReference>
<dbReference type="Pfam" id="PF13041">
    <property type="entry name" value="PPR_2"/>
    <property type="match status" value="1"/>
</dbReference>
<proteinExistence type="predicted"/>
<sequence>MLESSEEPRRDSKAAIASGEGVLQKAPRRRRYGTPEFPPCLIFSVRMHNFKLFPHFLLLSPKNVDCNSSSLHKLLLPSLSSAASRARRGFYHYAPEPLSGNEYVCYNGNNKFELQNGGPDIHKEGKCLVLPVQDVVSDYKCEERFGICDEKKSKFTNVGSSPESSRHTFLTTAGHCYPNYKTKHLETNELRRLVEFNDLQFVDEPKQNKQPAERNAVTETPFWLTYTSYNNMDHARIVATLLMNCTNVLELYQIHAHVLRTNMLENHPSSFYWNIIIRSYTRLEVPRIALFVYIDMLRAGILPDCYTLPIVFKALSLAYAFDLGLQLHSVAIRLGFEFDQYSESGLISLYSKIGDLECACKVFEQNHNRKLGSWNAIIAGLSQGGRAKEAVNMFIKLRQSGLEPDDFTIVSVTSACGSLGNLELSLQMHKFVFQVKVTGKSNILMLNSLIDMYGKCGRMDLAMKVFSNMGHRNVSSWTSLIVGYAMHGQVKQALENFQFMREAGVPPNQVTFVGVLSACVHGGMINEGKHYFDMMKNVYGFKPQLPHYGCMVDLLSKAGLLEEARRMIEEMPMKANSIIWGCLIGGCEKHGNVEIGEWAGKHLQELEPWNDGVYVVLSNIYATNGMWKEAQKMRDVMKQRQLAKVPGYSLATRLD</sequence>
<reference evidence="4 5" key="1">
    <citation type="journal article" date="2009" name="Nat. Genet.">
        <title>The genome of the cucumber, Cucumis sativus L.</title>
        <authorList>
            <person name="Huang S."/>
            <person name="Li R."/>
            <person name="Zhang Z."/>
            <person name="Li L."/>
            <person name="Gu X."/>
            <person name="Fan W."/>
            <person name="Lucas W.J."/>
            <person name="Wang X."/>
            <person name="Xie B."/>
            <person name="Ni P."/>
            <person name="Ren Y."/>
            <person name="Zhu H."/>
            <person name="Li J."/>
            <person name="Lin K."/>
            <person name="Jin W."/>
            <person name="Fei Z."/>
            <person name="Li G."/>
            <person name="Staub J."/>
            <person name="Kilian A."/>
            <person name="van der Vossen E.A."/>
            <person name="Wu Y."/>
            <person name="Guo J."/>
            <person name="He J."/>
            <person name="Jia Z."/>
            <person name="Ren Y."/>
            <person name="Tian G."/>
            <person name="Lu Y."/>
            <person name="Ruan J."/>
            <person name="Qian W."/>
            <person name="Wang M."/>
            <person name="Huang Q."/>
            <person name="Li B."/>
            <person name="Xuan Z."/>
            <person name="Cao J."/>
            <person name="Asan"/>
            <person name="Wu Z."/>
            <person name="Zhang J."/>
            <person name="Cai Q."/>
            <person name="Bai Y."/>
            <person name="Zhao B."/>
            <person name="Han Y."/>
            <person name="Li Y."/>
            <person name="Li X."/>
            <person name="Wang S."/>
            <person name="Shi Q."/>
            <person name="Liu S."/>
            <person name="Cho W.K."/>
            <person name="Kim J.Y."/>
            <person name="Xu Y."/>
            <person name="Heller-Uszynska K."/>
            <person name="Miao H."/>
            <person name="Cheng Z."/>
            <person name="Zhang S."/>
            <person name="Wu J."/>
            <person name="Yang Y."/>
            <person name="Kang H."/>
            <person name="Li M."/>
            <person name="Liang H."/>
            <person name="Ren X."/>
            <person name="Shi Z."/>
            <person name="Wen M."/>
            <person name="Jian M."/>
            <person name="Yang H."/>
            <person name="Zhang G."/>
            <person name="Yang Z."/>
            <person name="Chen R."/>
            <person name="Liu S."/>
            <person name="Li J."/>
            <person name="Ma L."/>
            <person name="Liu H."/>
            <person name="Zhou Y."/>
            <person name="Zhao J."/>
            <person name="Fang X."/>
            <person name="Li G."/>
            <person name="Fang L."/>
            <person name="Li Y."/>
            <person name="Liu D."/>
            <person name="Zheng H."/>
            <person name="Zhang Y."/>
            <person name="Qin N."/>
            <person name="Li Z."/>
            <person name="Yang G."/>
            <person name="Yang S."/>
            <person name="Bolund L."/>
            <person name="Kristiansen K."/>
            <person name="Zheng H."/>
            <person name="Li S."/>
            <person name="Zhang X."/>
            <person name="Yang H."/>
            <person name="Wang J."/>
            <person name="Sun R."/>
            <person name="Zhang B."/>
            <person name="Jiang S."/>
            <person name="Wang J."/>
            <person name="Du Y."/>
            <person name="Li S."/>
        </authorList>
    </citation>
    <scope>NUCLEOTIDE SEQUENCE [LARGE SCALE GENOMIC DNA]</scope>
    <source>
        <strain evidence="5">cv. 9930</strain>
    </source>
</reference>
<dbReference type="OMA" id="TNEYCET"/>
<feature type="repeat" description="PPR" evidence="2">
    <location>
        <begin position="473"/>
        <end position="507"/>
    </location>
</feature>
<evidence type="ECO:0000313" key="4">
    <source>
        <dbReference type="EMBL" id="KGN52148.1"/>
    </source>
</evidence>
<evidence type="ECO:0000256" key="3">
    <source>
        <dbReference type="SAM" id="MobiDB-lite"/>
    </source>
</evidence>
<evidence type="ECO:0000256" key="2">
    <source>
        <dbReference type="PROSITE-ProRule" id="PRU00708"/>
    </source>
</evidence>
<dbReference type="PROSITE" id="PS51375">
    <property type="entry name" value="PPR"/>
    <property type="match status" value="4"/>
</dbReference>
<dbReference type="InterPro" id="IPR046960">
    <property type="entry name" value="PPR_At4g14850-like_plant"/>
</dbReference>
<dbReference type="NCBIfam" id="TIGR00756">
    <property type="entry name" value="PPR"/>
    <property type="match status" value="4"/>
</dbReference>
<evidence type="ECO:0008006" key="6">
    <source>
        <dbReference type="Google" id="ProtNLM"/>
    </source>
</evidence>
<dbReference type="Pfam" id="PF20431">
    <property type="entry name" value="E_motif"/>
    <property type="match status" value="1"/>
</dbReference>
<dbReference type="GO" id="GO:0009451">
    <property type="term" value="P:RNA modification"/>
    <property type="evidence" value="ECO:0000318"/>
    <property type="project" value="GO_Central"/>
</dbReference>
<dbReference type="InterPro" id="IPR011990">
    <property type="entry name" value="TPR-like_helical_dom_sf"/>
</dbReference>
<dbReference type="eggNOG" id="KOG0920">
    <property type="taxonomic scope" value="Eukaryota"/>
</dbReference>
<organism evidence="4 5">
    <name type="scientific">Cucumis sativus</name>
    <name type="common">Cucumber</name>
    <dbReference type="NCBI Taxonomy" id="3659"/>
    <lineage>
        <taxon>Eukaryota</taxon>
        <taxon>Viridiplantae</taxon>
        <taxon>Streptophyta</taxon>
        <taxon>Embryophyta</taxon>
        <taxon>Tracheophyta</taxon>
        <taxon>Spermatophyta</taxon>
        <taxon>Magnoliopsida</taxon>
        <taxon>eudicotyledons</taxon>
        <taxon>Gunneridae</taxon>
        <taxon>Pentapetalae</taxon>
        <taxon>rosids</taxon>
        <taxon>fabids</taxon>
        <taxon>Cucurbitales</taxon>
        <taxon>Cucurbitaceae</taxon>
        <taxon>Benincaseae</taxon>
        <taxon>Cucumis</taxon>
    </lineage>
</organism>
<dbReference type="InterPro" id="IPR002885">
    <property type="entry name" value="PPR_rpt"/>
</dbReference>
<feature type="repeat" description="PPR" evidence="2">
    <location>
        <begin position="370"/>
        <end position="404"/>
    </location>
</feature>
<dbReference type="Gene3D" id="1.25.40.10">
    <property type="entry name" value="Tetratricopeptide repeat domain"/>
    <property type="match status" value="2"/>
</dbReference>
<dbReference type="PANTHER" id="PTHR47926">
    <property type="entry name" value="PENTATRICOPEPTIDE REPEAT-CONTAINING PROTEIN"/>
    <property type="match status" value="1"/>
</dbReference>
<reference evidence="4 5" key="2">
    <citation type="journal article" date="2009" name="PLoS ONE">
        <title>An integrated genetic and cytogenetic map of the cucumber genome.</title>
        <authorList>
            <person name="Ren Y."/>
            <person name="Zhang Z."/>
            <person name="Liu J."/>
            <person name="Staub J.E."/>
            <person name="Han Y."/>
            <person name="Cheng Z."/>
            <person name="Li X."/>
            <person name="Lu J."/>
            <person name="Miao H."/>
            <person name="Kang H."/>
            <person name="Xie B."/>
            <person name="Gu X."/>
            <person name="Wang X."/>
            <person name="Du Y."/>
            <person name="Jin W."/>
            <person name="Huang S."/>
        </authorList>
    </citation>
    <scope>NUCLEOTIDE SEQUENCE [LARGE SCALE GENOMIC DNA]</scope>
    <source>
        <strain evidence="5">cv. 9930</strain>
    </source>
</reference>
<name>A0A0A0KRB8_CUCSA</name>
<protein>
    <recommendedName>
        <fullName evidence="6">Pentatricopeptide repeat-containing protein</fullName>
    </recommendedName>
</protein>
<dbReference type="GO" id="GO:0003723">
    <property type="term" value="F:RNA binding"/>
    <property type="evidence" value="ECO:0007669"/>
    <property type="project" value="InterPro"/>
</dbReference>
<feature type="repeat" description="PPR" evidence="2">
    <location>
        <begin position="442"/>
        <end position="472"/>
    </location>
</feature>
<evidence type="ECO:0000256" key="1">
    <source>
        <dbReference type="ARBA" id="ARBA00022737"/>
    </source>
</evidence>
<dbReference type="FunFam" id="1.25.40.10:FF:000184">
    <property type="entry name" value="Pentatricopeptide repeat-containing protein, chloroplastic"/>
    <property type="match status" value="1"/>
</dbReference>
<accession>A0A0A0KRB8</accession>
<feature type="compositionally biased region" description="Basic and acidic residues" evidence="3">
    <location>
        <begin position="1"/>
        <end position="13"/>
    </location>
</feature>
<dbReference type="InterPro" id="IPR046848">
    <property type="entry name" value="E_motif"/>
</dbReference>
<dbReference type="AlphaFoldDB" id="A0A0A0KRB8"/>
<feature type="repeat" description="PPR" evidence="2">
    <location>
        <begin position="269"/>
        <end position="303"/>
    </location>
</feature>
<dbReference type="Pfam" id="PF01535">
    <property type="entry name" value="PPR"/>
    <property type="match status" value="4"/>
</dbReference>
<dbReference type="FunFam" id="1.25.40.10:FF:000073">
    <property type="entry name" value="Pentatricopeptide repeat-containing protein chloroplastic"/>
    <property type="match status" value="1"/>
</dbReference>
<keyword evidence="1" id="KW-0677">Repeat</keyword>
<reference evidence="4 5" key="4">
    <citation type="journal article" date="2011" name="BMC Genomics">
        <title>RNA-Seq improves annotation of protein-coding genes in the cucumber genome.</title>
        <authorList>
            <person name="Li Z."/>
            <person name="Zhang Z."/>
            <person name="Yan P."/>
            <person name="Huang S."/>
            <person name="Fei Z."/>
            <person name="Lin K."/>
        </authorList>
    </citation>
    <scope>NUCLEOTIDE SEQUENCE [LARGE SCALE GENOMIC DNA]</scope>
    <source>
        <strain evidence="5">cv. 9930</strain>
    </source>
</reference>
<feature type="region of interest" description="Disordered" evidence="3">
    <location>
        <begin position="1"/>
        <end position="30"/>
    </location>
</feature>